<accession>A0A0N4ZB52</accession>
<dbReference type="InterPro" id="IPR036971">
    <property type="entry name" value="PDEase_catalytic_dom_sf"/>
</dbReference>
<dbReference type="EC" id="3.1.4.-" evidence="7"/>
<evidence type="ECO:0000256" key="2">
    <source>
        <dbReference type="ARBA" id="ARBA00022723"/>
    </source>
</evidence>
<dbReference type="InterPro" id="IPR023088">
    <property type="entry name" value="PDEase"/>
</dbReference>
<evidence type="ECO:0000259" key="9">
    <source>
        <dbReference type="PROSITE" id="PS51845"/>
    </source>
</evidence>
<dbReference type="InterPro" id="IPR002073">
    <property type="entry name" value="PDEase_catalytic_dom"/>
</dbReference>
<dbReference type="Proteomes" id="UP000038045">
    <property type="component" value="Unplaced"/>
</dbReference>
<dbReference type="GO" id="GO:0046872">
    <property type="term" value="F:metal ion binding"/>
    <property type="evidence" value="ECO:0007669"/>
    <property type="project" value="UniProtKB-KW"/>
</dbReference>
<feature type="compositionally biased region" description="Acidic residues" evidence="8">
    <location>
        <begin position="694"/>
        <end position="714"/>
    </location>
</feature>
<feature type="region of interest" description="Disordered" evidence="8">
    <location>
        <begin position="693"/>
        <end position="726"/>
    </location>
</feature>
<dbReference type="SUPFAM" id="SSF109604">
    <property type="entry name" value="HD-domain/PDEase-like"/>
    <property type="match status" value="1"/>
</dbReference>
<feature type="binding site" evidence="5">
    <location>
        <position position="588"/>
    </location>
    <ligand>
        <name>AMP</name>
        <dbReference type="ChEBI" id="CHEBI:456215"/>
    </ligand>
</feature>
<dbReference type="GO" id="GO:0004114">
    <property type="term" value="F:3',5'-cyclic-nucleotide phosphodiesterase activity"/>
    <property type="evidence" value="ECO:0007669"/>
    <property type="project" value="InterPro"/>
</dbReference>
<dbReference type="GO" id="GO:0007165">
    <property type="term" value="P:signal transduction"/>
    <property type="evidence" value="ECO:0007669"/>
    <property type="project" value="InterPro"/>
</dbReference>
<evidence type="ECO:0000256" key="1">
    <source>
        <dbReference type="ARBA" id="ARBA00007648"/>
    </source>
</evidence>
<keyword evidence="2 6" id="KW-0479">Metal-binding</keyword>
<evidence type="ECO:0000256" key="4">
    <source>
        <dbReference type="PIRSR" id="PIRSR623088-1"/>
    </source>
</evidence>
<feature type="binding site" evidence="5">
    <location>
        <position position="480"/>
    </location>
    <ligand>
        <name>AMP</name>
        <dbReference type="ChEBI" id="CHEBI:456215"/>
    </ligand>
</feature>
<name>A0A0N4ZB52_PARTI</name>
<organism evidence="10 11">
    <name type="scientific">Parastrongyloides trichosuri</name>
    <name type="common">Possum-specific nematode worm</name>
    <dbReference type="NCBI Taxonomy" id="131310"/>
    <lineage>
        <taxon>Eukaryota</taxon>
        <taxon>Metazoa</taxon>
        <taxon>Ecdysozoa</taxon>
        <taxon>Nematoda</taxon>
        <taxon>Chromadorea</taxon>
        <taxon>Rhabditida</taxon>
        <taxon>Tylenchina</taxon>
        <taxon>Panagrolaimomorpha</taxon>
        <taxon>Strongyloidoidea</taxon>
        <taxon>Strongyloididae</taxon>
        <taxon>Parastrongyloides</taxon>
    </lineage>
</organism>
<feature type="binding site" evidence="6">
    <location>
        <position position="479"/>
    </location>
    <ligand>
        <name>Zn(2+)</name>
        <dbReference type="ChEBI" id="CHEBI:29105"/>
        <label>1</label>
    </ligand>
</feature>
<feature type="binding site" evidence="5">
    <location>
        <begin position="409"/>
        <end position="413"/>
    </location>
    <ligand>
        <name>AMP</name>
        <dbReference type="ChEBI" id="CHEBI:456215"/>
    </ligand>
</feature>
<dbReference type="STRING" id="131310.A0A0N4ZB52"/>
<evidence type="ECO:0000313" key="10">
    <source>
        <dbReference type="Proteomes" id="UP000038045"/>
    </source>
</evidence>
<dbReference type="InterPro" id="IPR023174">
    <property type="entry name" value="PDEase_CS"/>
</dbReference>
<comment type="similarity">
    <text evidence="1 7">Belongs to the cyclic nucleotide phosphodiesterase family.</text>
</comment>
<feature type="binding site" evidence="6">
    <location>
        <position position="588"/>
    </location>
    <ligand>
        <name>Zn(2+)</name>
        <dbReference type="ChEBI" id="CHEBI:29105"/>
        <label>1</label>
    </ligand>
</feature>
<feature type="domain" description="PDEase" evidence="9">
    <location>
        <begin position="328"/>
        <end position="689"/>
    </location>
</feature>
<dbReference type="InterPro" id="IPR003607">
    <property type="entry name" value="HD/PDEase_dom"/>
</dbReference>
<feature type="binding site" evidence="5">
    <location>
        <position position="639"/>
    </location>
    <ligand>
        <name>AMP</name>
        <dbReference type="ChEBI" id="CHEBI:456215"/>
    </ligand>
</feature>
<dbReference type="PRINTS" id="PR00387">
    <property type="entry name" value="PDIESTERASE1"/>
</dbReference>
<dbReference type="PROSITE" id="PS00126">
    <property type="entry name" value="PDEASE_I_1"/>
    <property type="match status" value="1"/>
</dbReference>
<proteinExistence type="inferred from homology"/>
<protein>
    <recommendedName>
        <fullName evidence="7">Phosphodiesterase</fullName>
        <ecNumber evidence="7">3.1.4.-</ecNumber>
    </recommendedName>
</protein>
<comment type="cofactor">
    <cofactor evidence="7">
        <name>a divalent metal cation</name>
        <dbReference type="ChEBI" id="CHEBI:60240"/>
    </cofactor>
    <text evidence="7">Binds 2 divalent metal cations per subunit. Site 1 may preferentially bind zinc ions, while site 2 has a preference for magnesium and/or manganese ions.</text>
</comment>
<evidence type="ECO:0000256" key="3">
    <source>
        <dbReference type="ARBA" id="ARBA00022801"/>
    </source>
</evidence>
<sequence>MSQNIEKSKKSGSIPNLNNDKICNNIRAASNTLSSTDHRPQTGKCLTCGREYKCSCCEHCIHESSSKTQSSSTQMAFITFSTVTNATGLPDVVVEPQGRASRSSLPTNKATAISSKMDAVQKDSENCVNAQPSVTSSSNSIDTNCIPSIAPSIESEVSIGASNVVGTLITNQPIVSQQNNAVENVVPSSTVQPGHVEAPVDQQPVEQVPAIPVNNDQGPGNQVPLNVPPNNQPQIVRDHNPQELARHAIENQGPAEIIAANPVNNRRRINIVEEIYQVNSTNRYYLYEDFVSARRICVCTRCGNHNEIAVIPVASFQIIPARRYPQFSHDSFVTNLITDICNDNALDNLHEWAFPIFNYAFSYPERILSRMAYRIFDNCNLFNIFRIDRKKFFHYFCALESGYWDIPYHNRIHAADVLHACYYLTVHPIEPIKNINGGYSNPIYTKALQGLCHHSENTPFIASMNNIEVLAFYSAAAMHDFDHPGRTNAFMVATYHDMASLYNDRSVLENHHAAMSWRLLRRKENFFLENMDVNDLKKFRFLVVEYILATDLRHHFEHIANFDKFQEVNLNVESSRHNTLKVLMKCADICSPLKPNLLHREWTRRIVEEFHTQGDEEKALGMPVSPFMDRNDPNIEALQHNFIKQMVTPLANALNDQNMFPILPGLGQSELMINLNFNERYWHNLIRIKNGNLVDEDDDEEEENDDEEDEEDEGVVNGDGNHREEQ</sequence>
<keyword evidence="3 7" id="KW-0378">Hydrolase</keyword>
<dbReference type="PROSITE" id="PS51845">
    <property type="entry name" value="PDEASE_I_2"/>
    <property type="match status" value="1"/>
</dbReference>
<feature type="binding site" evidence="6">
    <location>
        <position position="480"/>
    </location>
    <ligand>
        <name>Zn(2+)</name>
        <dbReference type="ChEBI" id="CHEBI:29105"/>
        <label>1</label>
    </ligand>
</feature>
<feature type="binding site" evidence="6">
    <location>
        <position position="480"/>
    </location>
    <ligand>
        <name>Zn(2+)</name>
        <dbReference type="ChEBI" id="CHEBI:29105"/>
        <label>2</label>
    </ligand>
</feature>
<dbReference type="AlphaFoldDB" id="A0A0N4ZB52"/>
<feature type="binding site" evidence="6">
    <location>
        <position position="413"/>
    </location>
    <ligand>
        <name>Zn(2+)</name>
        <dbReference type="ChEBI" id="CHEBI:29105"/>
        <label>1</label>
    </ligand>
</feature>
<dbReference type="Pfam" id="PF00233">
    <property type="entry name" value="PDEase_I"/>
    <property type="match status" value="1"/>
</dbReference>
<reference evidence="11" key="1">
    <citation type="submission" date="2017-02" db="UniProtKB">
        <authorList>
            <consortium name="WormBaseParasite"/>
        </authorList>
    </citation>
    <scope>IDENTIFICATION</scope>
</reference>
<dbReference type="PANTHER" id="PTHR11347">
    <property type="entry name" value="CYCLIC NUCLEOTIDE PHOSPHODIESTERASE"/>
    <property type="match status" value="1"/>
</dbReference>
<dbReference type="SMART" id="SM00471">
    <property type="entry name" value="HDc"/>
    <property type="match status" value="1"/>
</dbReference>
<evidence type="ECO:0000256" key="8">
    <source>
        <dbReference type="SAM" id="MobiDB-lite"/>
    </source>
</evidence>
<dbReference type="Gene3D" id="1.10.1300.10">
    <property type="entry name" value="3'5'-cyclic nucleotide phosphodiesterase, catalytic domain"/>
    <property type="match status" value="1"/>
</dbReference>
<keyword evidence="10" id="KW-1185">Reference proteome</keyword>
<dbReference type="WBParaSite" id="PTRK_0000476500.1">
    <property type="protein sequence ID" value="PTRK_0000476500.1"/>
    <property type="gene ID" value="PTRK_0000476500"/>
</dbReference>
<feature type="active site" description="Proton donor" evidence="4">
    <location>
        <position position="409"/>
    </location>
</feature>
<evidence type="ECO:0000256" key="6">
    <source>
        <dbReference type="PIRSR" id="PIRSR623088-3"/>
    </source>
</evidence>
<evidence type="ECO:0000256" key="5">
    <source>
        <dbReference type="PIRSR" id="PIRSR623088-2"/>
    </source>
</evidence>
<evidence type="ECO:0000256" key="7">
    <source>
        <dbReference type="RuleBase" id="RU363067"/>
    </source>
</evidence>
<evidence type="ECO:0000313" key="11">
    <source>
        <dbReference type="WBParaSite" id="PTRK_0000476500.1"/>
    </source>
</evidence>